<dbReference type="GeneID" id="140012821"/>
<dbReference type="Proteomes" id="UP001652660">
    <property type="component" value="Chromosome 8e"/>
</dbReference>
<protein>
    <recommendedName>
        <fullName evidence="3">Reverse transcriptase domain-containing protein</fullName>
    </recommendedName>
</protein>
<proteinExistence type="predicted"/>
<accession>A0ABM4VCJ1</accession>
<dbReference type="PANTHER" id="PTHR33116">
    <property type="entry name" value="REVERSE TRANSCRIPTASE ZINC-BINDING DOMAIN-CONTAINING PROTEIN-RELATED-RELATED"/>
    <property type="match status" value="1"/>
</dbReference>
<name>A0ABM4VCJ1_COFAR</name>
<organism evidence="1 2">
    <name type="scientific">Coffea arabica</name>
    <name type="common">Arabian coffee</name>
    <dbReference type="NCBI Taxonomy" id="13443"/>
    <lineage>
        <taxon>Eukaryota</taxon>
        <taxon>Viridiplantae</taxon>
        <taxon>Streptophyta</taxon>
        <taxon>Embryophyta</taxon>
        <taxon>Tracheophyta</taxon>
        <taxon>Spermatophyta</taxon>
        <taxon>Magnoliopsida</taxon>
        <taxon>eudicotyledons</taxon>
        <taxon>Gunneridae</taxon>
        <taxon>Pentapetalae</taxon>
        <taxon>asterids</taxon>
        <taxon>lamiids</taxon>
        <taxon>Gentianales</taxon>
        <taxon>Rubiaceae</taxon>
        <taxon>Ixoroideae</taxon>
        <taxon>Gardenieae complex</taxon>
        <taxon>Bertiereae - Coffeeae clade</taxon>
        <taxon>Coffeeae</taxon>
        <taxon>Coffea</taxon>
    </lineage>
</organism>
<keyword evidence="1" id="KW-1185">Reference proteome</keyword>
<gene>
    <name evidence="2" type="primary">LOC140012821</name>
</gene>
<evidence type="ECO:0000313" key="1">
    <source>
        <dbReference type="Proteomes" id="UP001652660"/>
    </source>
</evidence>
<evidence type="ECO:0000313" key="2">
    <source>
        <dbReference type="RefSeq" id="XP_071917243.1"/>
    </source>
</evidence>
<reference evidence="2" key="1">
    <citation type="submission" date="2025-08" db="UniProtKB">
        <authorList>
            <consortium name="RefSeq"/>
        </authorList>
    </citation>
    <scope>IDENTIFICATION</scope>
    <source>
        <tissue evidence="2">Leaves</tissue>
    </source>
</reference>
<dbReference type="PANTHER" id="PTHR33116:SF82">
    <property type="entry name" value="RNASE H FAMILY PROTEIN"/>
    <property type="match status" value="1"/>
</dbReference>
<dbReference type="RefSeq" id="XP_071917243.1">
    <property type="nucleotide sequence ID" value="XM_072061142.1"/>
</dbReference>
<sequence>MSKATGLIQRMALDSDNELLEGVPAVEEVRHMIFSMDGDSAAGPDGYPGKFFTFAWDIIAQDIYNAVVSFFCGEEVPRRVATTFIVLNPKVQNPASFAQFRPISLCNFLNKVLSRILADKLAPLLPRIISPNQSGFVRGRQMSYNYLLAQECPGFCGFKVPRACPSITHLGFADDILIFSSASTTSLKLLMETLVRYESISGQSINTAKSEFMVHSTLSRGRRALIQRITGFSKKEFPVRYLSCPLFVRRQKKDFFQDLSNMVYSKISSWKNRLLSPGSKVVLIKYVLSSIPLHLLGMVHPPKSTLVIIERLFANFLWGSAEGIAKHHWIRWRDLCAAKEEGGLGFRSLFDVVRAFSVKL</sequence>
<evidence type="ECO:0008006" key="3">
    <source>
        <dbReference type="Google" id="ProtNLM"/>
    </source>
</evidence>